<name>A0A4R6V1J1_9ACTN</name>
<reference evidence="2 3" key="1">
    <citation type="submission" date="2019-03" db="EMBL/GenBank/DDBJ databases">
        <title>Genomic Encyclopedia of Type Strains, Phase IV (KMG-IV): sequencing the most valuable type-strain genomes for metagenomic binning, comparative biology and taxonomic classification.</title>
        <authorList>
            <person name="Goeker M."/>
        </authorList>
    </citation>
    <scope>NUCLEOTIDE SEQUENCE [LARGE SCALE GENOMIC DNA]</scope>
    <source>
        <strain evidence="2 3">DSM 46770</strain>
    </source>
</reference>
<evidence type="ECO:0000256" key="1">
    <source>
        <dbReference type="SAM" id="MobiDB-lite"/>
    </source>
</evidence>
<dbReference type="PANTHER" id="PTHR43384">
    <property type="entry name" value="SEPTUM SITE-DETERMINING PROTEIN MIND HOMOLOG, CHLOROPLASTIC-RELATED"/>
    <property type="match status" value="1"/>
</dbReference>
<comment type="caution">
    <text evidence="2">The sequence shown here is derived from an EMBL/GenBank/DDBJ whole genome shotgun (WGS) entry which is preliminary data.</text>
</comment>
<dbReference type="GO" id="GO:0016887">
    <property type="term" value="F:ATP hydrolysis activity"/>
    <property type="evidence" value="ECO:0007669"/>
    <property type="project" value="TreeGrafter"/>
</dbReference>
<evidence type="ECO:0008006" key="4">
    <source>
        <dbReference type="Google" id="ProtNLM"/>
    </source>
</evidence>
<organism evidence="2 3">
    <name type="scientific">Actinorugispora endophytica</name>
    <dbReference type="NCBI Taxonomy" id="1605990"/>
    <lineage>
        <taxon>Bacteria</taxon>
        <taxon>Bacillati</taxon>
        <taxon>Actinomycetota</taxon>
        <taxon>Actinomycetes</taxon>
        <taxon>Streptosporangiales</taxon>
        <taxon>Nocardiopsidaceae</taxon>
        <taxon>Actinorugispora</taxon>
    </lineage>
</organism>
<dbReference type="Proteomes" id="UP000295281">
    <property type="component" value="Unassembled WGS sequence"/>
</dbReference>
<dbReference type="OrthoDB" id="3425679at2"/>
<feature type="region of interest" description="Disordered" evidence="1">
    <location>
        <begin position="1"/>
        <end position="22"/>
    </location>
</feature>
<dbReference type="AlphaFoldDB" id="A0A4R6V1J1"/>
<proteinExistence type="predicted"/>
<dbReference type="GO" id="GO:0005829">
    <property type="term" value="C:cytosol"/>
    <property type="evidence" value="ECO:0007669"/>
    <property type="project" value="TreeGrafter"/>
</dbReference>
<keyword evidence="3" id="KW-1185">Reference proteome</keyword>
<dbReference type="GO" id="GO:0005524">
    <property type="term" value="F:ATP binding"/>
    <property type="evidence" value="ECO:0007669"/>
    <property type="project" value="TreeGrafter"/>
</dbReference>
<gene>
    <name evidence="2" type="ORF">EV190_10794</name>
</gene>
<dbReference type="EMBL" id="SNYN01000007">
    <property type="protein sequence ID" value="TDQ52262.1"/>
    <property type="molecule type" value="Genomic_DNA"/>
</dbReference>
<dbReference type="InterPro" id="IPR050625">
    <property type="entry name" value="ParA/MinD_ATPase"/>
</dbReference>
<dbReference type="GO" id="GO:0009898">
    <property type="term" value="C:cytoplasmic side of plasma membrane"/>
    <property type="evidence" value="ECO:0007669"/>
    <property type="project" value="TreeGrafter"/>
</dbReference>
<dbReference type="PANTHER" id="PTHR43384:SF14">
    <property type="entry name" value="ESX-1 SECRETION-ASSOCIATED PROTEIN ESPI"/>
    <property type="match status" value="1"/>
</dbReference>
<dbReference type="InterPro" id="IPR027417">
    <property type="entry name" value="P-loop_NTPase"/>
</dbReference>
<accession>A0A4R6V1J1</accession>
<dbReference type="SUPFAM" id="SSF52540">
    <property type="entry name" value="P-loop containing nucleoside triphosphate hydrolases"/>
    <property type="match status" value="1"/>
</dbReference>
<evidence type="ECO:0000313" key="2">
    <source>
        <dbReference type="EMBL" id="TDQ52262.1"/>
    </source>
</evidence>
<protein>
    <recommendedName>
        <fullName evidence="4">MinD-like ATPase involved in chromosome partitioning or flagellar assembly</fullName>
    </recommendedName>
</protein>
<dbReference type="Gene3D" id="3.40.50.300">
    <property type="entry name" value="P-loop containing nucleotide triphosphate hydrolases"/>
    <property type="match status" value="1"/>
</dbReference>
<dbReference type="GO" id="GO:0051782">
    <property type="term" value="P:negative regulation of cell division"/>
    <property type="evidence" value="ECO:0007669"/>
    <property type="project" value="TreeGrafter"/>
</dbReference>
<dbReference type="RefSeq" id="WP_133741609.1">
    <property type="nucleotide sequence ID" value="NZ_SNYN01000007.1"/>
</dbReference>
<sequence>MVDGTRSRAPGGAPATAPHGDPLLRRVGRGVVRAFRPADDVFAAVELGEALQQPITTGRRIVVGGPHGGVEQGTVAALVAMVFAHYRQDRVLALDIDPGMGSLALRLGVRTRSSLGELAGEGAEPESFERLEPHLSPAGERLWVLPGTQDGVNGGDLGVRTYQDTLVPLTRFFGITLIHCGAEAPEDLTRAALAGAHASVLVAPATRAGAVDVGRTLDSMIGRGDEQLLARTVVVFAEQDPDADPAFDRAGAADIIRGSGAGVVRFGYDRHLALATALDPLRLARATHATVTGLAAEALRRSV</sequence>
<evidence type="ECO:0000313" key="3">
    <source>
        <dbReference type="Proteomes" id="UP000295281"/>
    </source>
</evidence>
<feature type="compositionally biased region" description="Low complexity" evidence="1">
    <location>
        <begin position="9"/>
        <end position="21"/>
    </location>
</feature>